<dbReference type="PANTHER" id="PTHR37937:SF1">
    <property type="entry name" value="CONJUGATIVE TRANSFER: DNA TRANSPORT"/>
    <property type="match status" value="1"/>
</dbReference>
<dbReference type="SUPFAM" id="SSF52540">
    <property type="entry name" value="P-loop containing nucleoside triphosphate hydrolases"/>
    <property type="match status" value="1"/>
</dbReference>
<evidence type="ECO:0000259" key="8">
    <source>
        <dbReference type="Pfam" id="PF12696"/>
    </source>
</evidence>
<evidence type="ECO:0000256" key="4">
    <source>
        <dbReference type="ARBA" id="ARBA00022989"/>
    </source>
</evidence>
<feature type="domain" description="TraD/TraG TraM recognition site" evidence="8">
    <location>
        <begin position="478"/>
        <end position="576"/>
    </location>
</feature>
<evidence type="ECO:0000313" key="9">
    <source>
        <dbReference type="EMBL" id="XDJ40880.1"/>
    </source>
</evidence>
<evidence type="ECO:0000256" key="3">
    <source>
        <dbReference type="ARBA" id="ARBA00022692"/>
    </source>
</evidence>
<feature type="compositionally biased region" description="Polar residues" evidence="6">
    <location>
        <begin position="564"/>
        <end position="575"/>
    </location>
</feature>
<comment type="subcellular location">
    <subcellularLocation>
        <location evidence="1">Cell membrane</location>
        <topology evidence="1">Multi-pass membrane protein</topology>
    </subcellularLocation>
</comment>
<proteinExistence type="predicted"/>
<evidence type="ECO:0000256" key="6">
    <source>
        <dbReference type="SAM" id="MobiDB-lite"/>
    </source>
</evidence>
<gene>
    <name evidence="9" type="ORF">ABRY99_07885</name>
</gene>
<dbReference type="RefSeq" id="WP_368642930.1">
    <property type="nucleotide sequence ID" value="NZ_CP158252.1"/>
</dbReference>
<keyword evidence="3 7" id="KW-0812">Transmembrane</keyword>
<protein>
    <submittedName>
        <fullName evidence="9">TraM recognition domain-containing protein</fullName>
    </submittedName>
</protein>
<evidence type="ECO:0000256" key="1">
    <source>
        <dbReference type="ARBA" id="ARBA00004651"/>
    </source>
</evidence>
<dbReference type="GO" id="GO:0005886">
    <property type="term" value="C:plasma membrane"/>
    <property type="evidence" value="ECO:0007669"/>
    <property type="project" value="UniProtKB-SubCell"/>
</dbReference>
<evidence type="ECO:0000256" key="7">
    <source>
        <dbReference type="SAM" id="Phobius"/>
    </source>
</evidence>
<dbReference type="InterPro" id="IPR051539">
    <property type="entry name" value="T4SS-coupling_protein"/>
</dbReference>
<sequence>MNTTVTKLIDQQPVVLLIPVVLVWAYWGSPMLRIPIHWALKTLVSEPAIFLARWGFWLARITLLAGFRLAKHLVLPRRFFYPELGSPNETGSVRPGWKPLKIGGAADTWSLGGAVVAGLLHWTSAWTVVYPEAWQRTDTSLAILSVTEAILIAWGVVWLGWRVWGARPHRNSLPSRLLIRSSDALDQRAEFRIGRRIDTGAPIYLPAHLLRYNVLGYGAPGSGKTTLAKLLMQQQIERGGGVLFVDAKLDSSDVKQIFFFARSAGREHDVLFINPGNPALSNTYNPIQSGDEDEIADRCLALIPAAERAGEDHYRESARRAIKTTIAALRALNLGFNFRDLSTILGSGEAMARFCEDLLERAPNAPATADFLFLLNQYRTVRGNREIIDVKRLQETYGGIAGRLATFGTGAFGAVTSAYSPEVTLFDAIRQNKIIYISLPSMGKAEASTNFAKILIADLRTALSWLQALPESERTLFLAFMDEAATYSMPAMQTMFSQNRSSGVSLIPLTQTPAQFVGEVSKEFADIIETGCKTKIFFQLADAVACERAATLLGQVTRTTRSLATIRSRGANTNKSSASPDGSDAGGSSQNIGEREEQDWRVPPEDFARLSTGEAILWTAGRDLVHLQVDLPPSAPPDLEITVQHPPTEPVQGVEFYEKFVLKRSGLDEIFAKAAAGHSGPGGIKGSHGKRGGGTSLDLYRE</sequence>
<dbReference type="EMBL" id="CP158252">
    <property type="protein sequence ID" value="XDJ40880.1"/>
    <property type="molecule type" value="Genomic_DNA"/>
</dbReference>
<dbReference type="PANTHER" id="PTHR37937">
    <property type="entry name" value="CONJUGATIVE TRANSFER: DNA TRANSPORT"/>
    <property type="match status" value="1"/>
</dbReference>
<dbReference type="CDD" id="cd00009">
    <property type="entry name" value="AAA"/>
    <property type="match status" value="1"/>
</dbReference>
<dbReference type="Gene3D" id="3.40.50.300">
    <property type="entry name" value="P-loop containing nucleotide triphosphate hydrolases"/>
    <property type="match status" value="2"/>
</dbReference>
<dbReference type="Pfam" id="PF12696">
    <property type="entry name" value="TraG-D_C"/>
    <property type="match status" value="1"/>
</dbReference>
<feature type="compositionally biased region" description="Low complexity" evidence="6">
    <location>
        <begin position="576"/>
        <end position="589"/>
    </location>
</feature>
<feature type="region of interest" description="Disordered" evidence="6">
    <location>
        <begin position="564"/>
        <end position="604"/>
    </location>
</feature>
<feature type="region of interest" description="Disordered" evidence="6">
    <location>
        <begin position="676"/>
        <end position="702"/>
    </location>
</feature>
<feature type="transmembrane region" description="Helical" evidence="7">
    <location>
        <begin position="141"/>
        <end position="161"/>
    </location>
</feature>
<organism evidence="9">
    <name type="scientific">Castellaniella ginsengisoli</name>
    <dbReference type="NCBI Taxonomy" id="546114"/>
    <lineage>
        <taxon>Bacteria</taxon>
        <taxon>Pseudomonadati</taxon>
        <taxon>Pseudomonadota</taxon>
        <taxon>Betaproteobacteria</taxon>
        <taxon>Burkholderiales</taxon>
        <taxon>Alcaligenaceae</taxon>
        <taxon>Castellaniella</taxon>
    </lineage>
</organism>
<evidence type="ECO:0000256" key="5">
    <source>
        <dbReference type="ARBA" id="ARBA00023136"/>
    </source>
</evidence>
<dbReference type="AlphaFoldDB" id="A0AB39CFW8"/>
<keyword evidence="2" id="KW-1003">Cell membrane</keyword>
<name>A0AB39CFW8_9BURK</name>
<evidence type="ECO:0000256" key="2">
    <source>
        <dbReference type="ARBA" id="ARBA00022475"/>
    </source>
</evidence>
<reference evidence="9" key="1">
    <citation type="submission" date="2024-05" db="EMBL/GenBank/DDBJ databases">
        <authorList>
            <person name="Luo Y.-C."/>
            <person name="Nicholds J."/>
            <person name="Mortimer T."/>
            <person name="Maboni G."/>
        </authorList>
    </citation>
    <scope>NUCLEOTIDE SEQUENCE</scope>
    <source>
        <strain evidence="9">153920</strain>
    </source>
</reference>
<feature type="compositionally biased region" description="Basic and acidic residues" evidence="6">
    <location>
        <begin position="593"/>
        <end position="604"/>
    </location>
</feature>
<feature type="transmembrane region" description="Helical" evidence="7">
    <location>
        <begin position="12"/>
        <end position="29"/>
    </location>
</feature>
<dbReference type="InterPro" id="IPR032689">
    <property type="entry name" value="TraG-D_C"/>
</dbReference>
<dbReference type="CDD" id="cd01127">
    <property type="entry name" value="TrwB_TraG_TraD_VirD4"/>
    <property type="match status" value="1"/>
</dbReference>
<accession>A0AB39CFW8</accession>
<feature type="transmembrane region" description="Helical" evidence="7">
    <location>
        <begin position="108"/>
        <end position="129"/>
    </location>
</feature>
<dbReference type="InterPro" id="IPR027417">
    <property type="entry name" value="P-loop_NTPase"/>
</dbReference>
<keyword evidence="4 7" id="KW-1133">Transmembrane helix</keyword>
<keyword evidence="5 7" id="KW-0472">Membrane</keyword>